<dbReference type="InterPro" id="IPR028916">
    <property type="entry name" value="Tox-GHH_dom"/>
</dbReference>
<organism evidence="3 4">
    <name type="scientific">Pseudomonas syringae pv. delphinii</name>
    <dbReference type="NCBI Taxonomy" id="192088"/>
    <lineage>
        <taxon>Bacteria</taxon>
        <taxon>Pseudomonadati</taxon>
        <taxon>Pseudomonadota</taxon>
        <taxon>Gammaproteobacteria</taxon>
        <taxon>Pseudomonadales</taxon>
        <taxon>Pseudomonadaceae</taxon>
        <taxon>Pseudomonas</taxon>
    </lineage>
</organism>
<evidence type="ECO:0000256" key="1">
    <source>
        <dbReference type="SAM" id="MobiDB-lite"/>
    </source>
</evidence>
<feature type="region of interest" description="Disordered" evidence="1">
    <location>
        <begin position="1"/>
        <end position="57"/>
    </location>
</feature>
<accession>A0A3M4JSD5</accession>
<proteinExistence type="predicted"/>
<comment type="caution">
    <text evidence="3">The sequence shown here is derived from an EMBL/GenBank/DDBJ whole genome shotgun (WGS) entry which is preliminary data.</text>
</comment>
<protein>
    <recommendedName>
        <fullName evidence="2">Tox-GHH domain-containing protein</fullName>
    </recommendedName>
</protein>
<evidence type="ECO:0000313" key="3">
    <source>
        <dbReference type="EMBL" id="RMQ19979.1"/>
    </source>
</evidence>
<dbReference type="AlphaFoldDB" id="A0A3M4JSD5"/>
<name>A0A3M4JSD5_9PSED</name>
<evidence type="ECO:0000313" key="4">
    <source>
        <dbReference type="Proteomes" id="UP000269044"/>
    </source>
</evidence>
<gene>
    <name evidence="3" type="ORF">ALQ08_200314</name>
</gene>
<feature type="region of interest" description="Disordered" evidence="1">
    <location>
        <begin position="90"/>
        <end position="111"/>
    </location>
</feature>
<sequence>MGLDVCPGQVEKKSELATQDNSTRPVVDEGTPAVPSYETPYKPLGSPQKKVLQGKVETRTATRDEVAQLDWDRRFSNRRQRGVDRFWSDERKRLRGGEEGTRDWSPEQADDIIKNKRPKFDDKTIEGHHMYNALDYPQLADKYFNIYPATRDEHLYRWHGGNFQNETLGKPLNPLVPEDF</sequence>
<dbReference type="Proteomes" id="UP000269044">
    <property type="component" value="Unassembled WGS sequence"/>
</dbReference>
<reference evidence="3 4" key="1">
    <citation type="submission" date="2018-08" db="EMBL/GenBank/DDBJ databases">
        <title>Recombination of ecologically and evolutionarily significant loci maintains genetic cohesion in the Pseudomonas syringae species complex.</title>
        <authorList>
            <person name="Dillon M."/>
            <person name="Thakur S."/>
            <person name="Almeida R.N.D."/>
            <person name="Weir B.S."/>
            <person name="Guttman D.S."/>
        </authorList>
    </citation>
    <scope>NUCLEOTIDE SEQUENCE [LARGE SCALE GENOMIC DNA]</scope>
    <source>
        <strain evidence="3 4">ICMP 13052</strain>
    </source>
</reference>
<feature type="domain" description="Tox-GHH" evidence="2">
    <location>
        <begin position="71"/>
        <end position="148"/>
    </location>
</feature>
<dbReference type="EMBL" id="RBRA01000257">
    <property type="protein sequence ID" value="RMQ19979.1"/>
    <property type="molecule type" value="Genomic_DNA"/>
</dbReference>
<evidence type="ECO:0000259" key="2">
    <source>
        <dbReference type="Pfam" id="PF15636"/>
    </source>
</evidence>
<dbReference type="Pfam" id="PF15636">
    <property type="entry name" value="Tox-GHH"/>
    <property type="match status" value="1"/>
</dbReference>